<keyword evidence="12 13" id="KW-0539">Nucleus</keyword>
<evidence type="ECO:0000256" key="11">
    <source>
        <dbReference type="ARBA" id="ARBA00023163"/>
    </source>
</evidence>
<dbReference type="GO" id="GO:0005730">
    <property type="term" value="C:nucleolus"/>
    <property type="evidence" value="ECO:0007669"/>
    <property type="project" value="UniProtKB-SubCell"/>
</dbReference>
<dbReference type="InterPro" id="IPR042036">
    <property type="entry name" value="RRP8_N"/>
</dbReference>
<evidence type="ECO:0000256" key="14">
    <source>
        <dbReference type="SAM" id="MobiDB-lite"/>
    </source>
</evidence>
<evidence type="ECO:0000256" key="4">
    <source>
        <dbReference type="ARBA" id="ARBA00022491"/>
    </source>
</evidence>
<protein>
    <recommendedName>
        <fullName evidence="3 13">Ribosomal RNA-processing protein 8</fullName>
        <ecNumber evidence="13">2.1.1.-</ecNumber>
    </recommendedName>
</protein>
<dbReference type="Gene3D" id="1.10.10.2150">
    <property type="entry name" value="Ribosomal RNA-processing protein 8, N-terminal domain"/>
    <property type="match status" value="1"/>
</dbReference>
<feature type="region of interest" description="Disordered" evidence="14">
    <location>
        <begin position="1"/>
        <end position="103"/>
    </location>
</feature>
<keyword evidence="7 13" id="KW-0808">Transferase</keyword>
<dbReference type="Proteomes" id="UP000887013">
    <property type="component" value="Unassembled WGS sequence"/>
</dbReference>
<evidence type="ECO:0000313" key="15">
    <source>
        <dbReference type="EMBL" id="GFS91855.1"/>
    </source>
</evidence>
<dbReference type="InterPro" id="IPR029063">
    <property type="entry name" value="SAM-dependent_MTases_sf"/>
</dbReference>
<dbReference type="FunFam" id="3.40.50.150:FF:000068">
    <property type="entry name" value="Ribosomal RNA-processing protein 8"/>
    <property type="match status" value="1"/>
</dbReference>
<evidence type="ECO:0000256" key="9">
    <source>
        <dbReference type="ARBA" id="ARBA00022853"/>
    </source>
</evidence>
<keyword evidence="11" id="KW-0804">Transcription</keyword>
<dbReference type="SUPFAM" id="SSF53335">
    <property type="entry name" value="S-adenosyl-L-methionine-dependent methyltransferases"/>
    <property type="match status" value="1"/>
</dbReference>
<name>A0A8X6T9U9_NEPPI</name>
<keyword evidence="4" id="KW-0678">Repressor</keyword>
<feature type="compositionally biased region" description="Basic and acidic residues" evidence="14">
    <location>
        <begin position="66"/>
        <end position="102"/>
    </location>
</feature>
<comment type="subcellular location">
    <subcellularLocation>
        <location evidence="1 13">Nucleus</location>
        <location evidence="1 13">Nucleolus</location>
    </subcellularLocation>
</comment>
<dbReference type="EC" id="2.1.1.-" evidence="13"/>
<gene>
    <name evidence="15" type="primary">rrp8</name>
    <name evidence="15" type="ORF">NPIL_551381</name>
</gene>
<dbReference type="EMBL" id="BMAW01099820">
    <property type="protein sequence ID" value="GFS91855.1"/>
    <property type="molecule type" value="Genomic_DNA"/>
</dbReference>
<dbReference type="Gene3D" id="3.40.50.150">
    <property type="entry name" value="Vaccinia Virus protein VP39"/>
    <property type="match status" value="1"/>
</dbReference>
<dbReference type="OrthoDB" id="10258825at2759"/>
<evidence type="ECO:0000256" key="5">
    <source>
        <dbReference type="ARBA" id="ARBA00022552"/>
    </source>
</evidence>
<evidence type="ECO:0000256" key="8">
    <source>
        <dbReference type="ARBA" id="ARBA00022691"/>
    </source>
</evidence>
<comment type="function">
    <text evidence="13">Probable methyltransferase required to silence rDNA.</text>
</comment>
<keyword evidence="8 13" id="KW-0949">S-adenosyl-L-methionine</keyword>
<dbReference type="GO" id="GO:0006325">
    <property type="term" value="P:chromatin organization"/>
    <property type="evidence" value="ECO:0007669"/>
    <property type="project" value="UniProtKB-KW"/>
</dbReference>
<evidence type="ECO:0000256" key="7">
    <source>
        <dbReference type="ARBA" id="ARBA00022679"/>
    </source>
</evidence>
<sequence>MAKAPELNPNITNSALVSKQNSDDSNAEDLDYSNAENTTDDSSDANFDVISAESSDEDSSVENEEKDSVSVKSDFKSNSRGDNETSNRKLKNPIEKSDKNIDYKILPNKPLETDVKNGFERSKKSPMSTNLKNKVHEKMVAAKFRYLNEKLYTETGRESFQYFNKNTDEFDDYHLGYRQQVSKWPMNPVNEIISDLQKLKKNITIADLGCGEAKIAQVLKNITVHSFDLVPLNEYVKSCDISKVPLPNESVDVAVFCLSLMGVNLKDYLREAFRILKVGGILKIAEVESRIDDLEHFINYLEYVGFKLEKKNTKHKMFVFLDLKKEKKQSTISEKFPEWRCLYIYTDGSATGADAGVYSRHFSLSRAIGKHYTNFDGEADAVHMAFIN</sequence>
<dbReference type="InterPro" id="IPR007823">
    <property type="entry name" value="RRP8"/>
</dbReference>
<keyword evidence="10" id="KW-0805">Transcription regulation</keyword>
<dbReference type="PANTHER" id="PTHR12787:SF0">
    <property type="entry name" value="RIBOSOMAL RNA-PROCESSING PROTEIN 8"/>
    <property type="match status" value="1"/>
</dbReference>
<evidence type="ECO:0000256" key="3">
    <source>
        <dbReference type="ARBA" id="ARBA00020203"/>
    </source>
</evidence>
<evidence type="ECO:0000256" key="1">
    <source>
        <dbReference type="ARBA" id="ARBA00004604"/>
    </source>
</evidence>
<dbReference type="GO" id="GO:0006364">
    <property type="term" value="P:rRNA processing"/>
    <property type="evidence" value="ECO:0007669"/>
    <property type="project" value="UniProtKB-UniRule"/>
</dbReference>
<evidence type="ECO:0000313" key="16">
    <source>
        <dbReference type="Proteomes" id="UP000887013"/>
    </source>
</evidence>
<evidence type="ECO:0000256" key="6">
    <source>
        <dbReference type="ARBA" id="ARBA00022603"/>
    </source>
</evidence>
<evidence type="ECO:0000256" key="2">
    <source>
        <dbReference type="ARBA" id="ARBA00006301"/>
    </source>
</evidence>
<reference evidence="15" key="1">
    <citation type="submission" date="2020-08" db="EMBL/GenBank/DDBJ databases">
        <title>Multicomponent nature underlies the extraordinary mechanical properties of spider dragline silk.</title>
        <authorList>
            <person name="Kono N."/>
            <person name="Nakamura H."/>
            <person name="Mori M."/>
            <person name="Yoshida Y."/>
            <person name="Ohtoshi R."/>
            <person name="Malay A.D."/>
            <person name="Moran D.A.P."/>
            <person name="Tomita M."/>
            <person name="Numata K."/>
            <person name="Arakawa K."/>
        </authorList>
    </citation>
    <scope>NUCLEOTIDE SEQUENCE</scope>
</reference>
<evidence type="ECO:0000256" key="12">
    <source>
        <dbReference type="ARBA" id="ARBA00023242"/>
    </source>
</evidence>
<dbReference type="CDD" id="cd02440">
    <property type="entry name" value="AdoMet_MTases"/>
    <property type="match status" value="1"/>
</dbReference>
<feature type="compositionally biased region" description="Polar residues" evidence="14">
    <location>
        <begin position="9"/>
        <end position="24"/>
    </location>
</feature>
<evidence type="ECO:0000256" key="13">
    <source>
        <dbReference type="RuleBase" id="RU365074"/>
    </source>
</evidence>
<organism evidence="15 16">
    <name type="scientific">Nephila pilipes</name>
    <name type="common">Giant wood spider</name>
    <name type="synonym">Nephila maculata</name>
    <dbReference type="NCBI Taxonomy" id="299642"/>
    <lineage>
        <taxon>Eukaryota</taxon>
        <taxon>Metazoa</taxon>
        <taxon>Ecdysozoa</taxon>
        <taxon>Arthropoda</taxon>
        <taxon>Chelicerata</taxon>
        <taxon>Arachnida</taxon>
        <taxon>Araneae</taxon>
        <taxon>Araneomorphae</taxon>
        <taxon>Entelegynae</taxon>
        <taxon>Araneoidea</taxon>
        <taxon>Nephilidae</taxon>
        <taxon>Nephila</taxon>
    </lineage>
</organism>
<dbReference type="AlphaFoldDB" id="A0A8X6T9U9"/>
<comment type="similarity">
    <text evidence="2 13">Belongs to the methyltransferase superfamily. RRP8 family.</text>
</comment>
<feature type="compositionally biased region" description="Acidic residues" evidence="14">
    <location>
        <begin position="54"/>
        <end position="65"/>
    </location>
</feature>
<comment type="caution">
    <text evidence="15">The sequence shown here is derived from an EMBL/GenBank/DDBJ whole genome shotgun (WGS) entry which is preliminary data.</text>
</comment>
<dbReference type="GO" id="GO:0032259">
    <property type="term" value="P:methylation"/>
    <property type="evidence" value="ECO:0007669"/>
    <property type="project" value="UniProtKB-KW"/>
</dbReference>
<keyword evidence="16" id="KW-1185">Reference proteome</keyword>
<keyword evidence="6 13" id="KW-0489">Methyltransferase</keyword>
<dbReference type="GO" id="GO:0008168">
    <property type="term" value="F:methyltransferase activity"/>
    <property type="evidence" value="ECO:0007669"/>
    <property type="project" value="UniProtKB-KW"/>
</dbReference>
<accession>A0A8X6T9U9</accession>
<proteinExistence type="inferred from homology"/>
<dbReference type="FunFam" id="1.10.10.2150:FF:000001">
    <property type="entry name" value="Ribosomal RNA-processing protein 8"/>
    <property type="match status" value="1"/>
</dbReference>
<keyword evidence="9" id="KW-0156">Chromatin regulator</keyword>
<dbReference type="Pfam" id="PF05148">
    <property type="entry name" value="Methyltransf_8"/>
    <property type="match status" value="1"/>
</dbReference>
<dbReference type="PANTHER" id="PTHR12787">
    <property type="entry name" value="RIBOSOMAL RNA-PROCESSING PROTEIN 8"/>
    <property type="match status" value="1"/>
</dbReference>
<keyword evidence="5 13" id="KW-0698">rRNA processing</keyword>
<evidence type="ECO:0000256" key="10">
    <source>
        <dbReference type="ARBA" id="ARBA00023015"/>
    </source>
</evidence>